<dbReference type="Proteomes" id="UP000828390">
    <property type="component" value="Unassembled WGS sequence"/>
</dbReference>
<dbReference type="AlphaFoldDB" id="A0A9D4GRF2"/>
<evidence type="ECO:0000256" key="6">
    <source>
        <dbReference type="RuleBase" id="RU365062"/>
    </source>
</evidence>
<keyword evidence="3" id="KW-0443">Lipid metabolism</keyword>
<keyword evidence="4" id="KW-0472">Membrane</keyword>
<protein>
    <recommendedName>
        <fullName evidence="6">Tafazzin family protein</fullName>
    </recommendedName>
</protein>
<keyword evidence="8" id="KW-1185">Reference proteome</keyword>
<dbReference type="SUPFAM" id="SSF69593">
    <property type="entry name" value="Glycerol-3-phosphate (1)-acyltransferase"/>
    <property type="match status" value="1"/>
</dbReference>
<evidence type="ECO:0000256" key="1">
    <source>
        <dbReference type="ARBA" id="ARBA00004170"/>
    </source>
</evidence>
<evidence type="ECO:0000256" key="2">
    <source>
        <dbReference type="ARBA" id="ARBA00022679"/>
    </source>
</evidence>
<name>A0A9D4GRF2_DREPO</name>
<dbReference type="EMBL" id="JAIWYP010000005">
    <property type="protein sequence ID" value="KAH3820169.1"/>
    <property type="molecule type" value="Genomic_DNA"/>
</dbReference>
<organism evidence="7 8">
    <name type="scientific">Dreissena polymorpha</name>
    <name type="common">Zebra mussel</name>
    <name type="synonym">Mytilus polymorpha</name>
    <dbReference type="NCBI Taxonomy" id="45954"/>
    <lineage>
        <taxon>Eukaryota</taxon>
        <taxon>Metazoa</taxon>
        <taxon>Spiralia</taxon>
        <taxon>Lophotrochozoa</taxon>
        <taxon>Mollusca</taxon>
        <taxon>Bivalvia</taxon>
        <taxon>Autobranchia</taxon>
        <taxon>Heteroconchia</taxon>
        <taxon>Euheterodonta</taxon>
        <taxon>Imparidentia</taxon>
        <taxon>Neoheterodontei</taxon>
        <taxon>Myida</taxon>
        <taxon>Dreissenoidea</taxon>
        <taxon>Dreissenidae</taxon>
        <taxon>Dreissena</taxon>
    </lineage>
</organism>
<keyword evidence="5" id="KW-0012">Acyltransferase</keyword>
<dbReference type="GO" id="GO:0047184">
    <property type="term" value="F:1-acylglycerophosphocholine O-acyltransferase activity"/>
    <property type="evidence" value="ECO:0007669"/>
    <property type="project" value="TreeGrafter"/>
</dbReference>
<gene>
    <name evidence="7" type="ORF">DPMN_121913</name>
</gene>
<dbReference type="GO" id="GO:0035965">
    <property type="term" value="P:cardiolipin acyl-chain remodeling"/>
    <property type="evidence" value="ECO:0007669"/>
    <property type="project" value="TreeGrafter"/>
</dbReference>
<dbReference type="PANTHER" id="PTHR12497:SF0">
    <property type="entry name" value="TAFAZZIN"/>
    <property type="match status" value="1"/>
</dbReference>
<sequence>MHKNFSNSKADIIFVPGLVNVTKERMRLKWGVGRIIAEADVTPIVLPFYHLGLDTILPIQPPHWPRLGKIVTIVIGEPIDYTEEVTRMKTQMSKEEIRKAITDDIEEKVYQLKQEAERVHFPRIGLTSPIGVLSTVDELSAASGTDVTSQPSNGR</sequence>
<reference evidence="7" key="1">
    <citation type="journal article" date="2019" name="bioRxiv">
        <title>The Genome of the Zebra Mussel, Dreissena polymorpha: A Resource for Invasive Species Research.</title>
        <authorList>
            <person name="McCartney M.A."/>
            <person name="Auch B."/>
            <person name="Kono T."/>
            <person name="Mallez S."/>
            <person name="Zhang Y."/>
            <person name="Obille A."/>
            <person name="Becker A."/>
            <person name="Abrahante J.E."/>
            <person name="Garbe J."/>
            <person name="Badalamenti J.P."/>
            <person name="Herman A."/>
            <person name="Mangelson H."/>
            <person name="Liachko I."/>
            <person name="Sullivan S."/>
            <person name="Sone E.D."/>
            <person name="Koren S."/>
            <person name="Silverstein K.A.T."/>
            <person name="Beckman K.B."/>
            <person name="Gohl D.M."/>
        </authorList>
    </citation>
    <scope>NUCLEOTIDE SEQUENCE</scope>
    <source>
        <strain evidence="7">Duluth1</strain>
        <tissue evidence="7">Whole animal</tissue>
    </source>
</reference>
<dbReference type="PANTHER" id="PTHR12497">
    <property type="entry name" value="TAZ PROTEIN TAFAZZIN"/>
    <property type="match status" value="1"/>
</dbReference>
<evidence type="ECO:0000256" key="3">
    <source>
        <dbReference type="ARBA" id="ARBA00023098"/>
    </source>
</evidence>
<evidence type="ECO:0000256" key="5">
    <source>
        <dbReference type="ARBA" id="ARBA00023315"/>
    </source>
</evidence>
<reference evidence="7" key="2">
    <citation type="submission" date="2020-11" db="EMBL/GenBank/DDBJ databases">
        <authorList>
            <person name="McCartney M.A."/>
            <person name="Auch B."/>
            <person name="Kono T."/>
            <person name="Mallez S."/>
            <person name="Becker A."/>
            <person name="Gohl D.M."/>
            <person name="Silverstein K.A.T."/>
            <person name="Koren S."/>
            <person name="Bechman K.B."/>
            <person name="Herman A."/>
            <person name="Abrahante J.E."/>
            <person name="Garbe J."/>
        </authorList>
    </citation>
    <scope>NUCLEOTIDE SEQUENCE</scope>
    <source>
        <strain evidence="7">Duluth1</strain>
        <tissue evidence="7">Whole animal</tissue>
    </source>
</reference>
<dbReference type="GO" id="GO:0007007">
    <property type="term" value="P:inner mitochondrial membrane organization"/>
    <property type="evidence" value="ECO:0007669"/>
    <property type="project" value="TreeGrafter"/>
</dbReference>
<dbReference type="InterPro" id="IPR000872">
    <property type="entry name" value="Tafazzin"/>
</dbReference>
<dbReference type="GO" id="GO:0031966">
    <property type="term" value="C:mitochondrial membrane"/>
    <property type="evidence" value="ECO:0007669"/>
    <property type="project" value="TreeGrafter"/>
</dbReference>
<dbReference type="PRINTS" id="PR00979">
    <property type="entry name" value="TAFAZZIN"/>
</dbReference>
<accession>A0A9D4GRF2</accession>
<evidence type="ECO:0000313" key="8">
    <source>
        <dbReference type="Proteomes" id="UP000828390"/>
    </source>
</evidence>
<comment type="caution">
    <text evidence="7">The sequence shown here is derived from an EMBL/GenBank/DDBJ whole genome shotgun (WGS) entry which is preliminary data.</text>
</comment>
<proteinExistence type="inferred from homology"/>
<evidence type="ECO:0000313" key="7">
    <source>
        <dbReference type="EMBL" id="KAH3820169.1"/>
    </source>
</evidence>
<comment type="subcellular location">
    <subcellularLocation>
        <location evidence="1">Membrane</location>
        <topology evidence="1">Peripheral membrane protein</topology>
    </subcellularLocation>
</comment>
<keyword evidence="2" id="KW-0808">Transferase</keyword>
<evidence type="ECO:0000256" key="4">
    <source>
        <dbReference type="ARBA" id="ARBA00023136"/>
    </source>
</evidence>
<comment type="similarity">
    <text evidence="6">Belongs to the taffazin family.</text>
</comment>